<evidence type="ECO:0000256" key="5">
    <source>
        <dbReference type="SAM" id="MobiDB-lite"/>
    </source>
</evidence>
<dbReference type="GO" id="GO:0030288">
    <property type="term" value="C:outer membrane-bounded periplasmic space"/>
    <property type="evidence" value="ECO:0007669"/>
    <property type="project" value="TreeGrafter"/>
</dbReference>
<dbReference type="PANTHER" id="PTHR36504:SF1">
    <property type="entry name" value="LIPOPOLYSACCHARIDE EXPORT SYSTEM PROTEIN LPTA"/>
    <property type="match status" value="1"/>
</dbReference>
<keyword evidence="8" id="KW-1185">Reference proteome</keyword>
<comment type="subcellular location">
    <subcellularLocation>
        <location evidence="4">Periplasm</location>
    </subcellularLocation>
</comment>
<feature type="region of interest" description="Disordered" evidence="5">
    <location>
        <begin position="158"/>
        <end position="182"/>
    </location>
</feature>
<dbReference type="RefSeq" id="WP_119787874.1">
    <property type="nucleotide sequence ID" value="NZ_QYUQ01000002.1"/>
</dbReference>
<comment type="function">
    <text evidence="4">Involved in the assembly of lipopolysaccharide (LPS). Required for the translocation of LPS from the inner membrane to the outer membrane.</text>
</comment>
<evidence type="ECO:0000259" key="6">
    <source>
        <dbReference type="Pfam" id="PF03968"/>
    </source>
</evidence>
<dbReference type="AlphaFoldDB" id="A0A3A3G7K2"/>
<evidence type="ECO:0000313" key="7">
    <source>
        <dbReference type="EMBL" id="RJG04398.1"/>
    </source>
</evidence>
<dbReference type="GO" id="GO:0017089">
    <property type="term" value="F:glycolipid transfer activity"/>
    <property type="evidence" value="ECO:0007669"/>
    <property type="project" value="TreeGrafter"/>
</dbReference>
<evidence type="ECO:0000256" key="2">
    <source>
        <dbReference type="ARBA" id="ARBA00022729"/>
    </source>
</evidence>
<evidence type="ECO:0000313" key="8">
    <source>
        <dbReference type="Proteomes" id="UP000266327"/>
    </source>
</evidence>
<evidence type="ECO:0000256" key="1">
    <source>
        <dbReference type="ARBA" id="ARBA00022448"/>
    </source>
</evidence>
<dbReference type="Gene3D" id="2.60.450.10">
    <property type="entry name" value="Lipopolysaccharide (LPS) transport protein A like domain"/>
    <property type="match status" value="1"/>
</dbReference>
<dbReference type="InterPro" id="IPR014340">
    <property type="entry name" value="LptA"/>
</dbReference>
<organism evidence="7 8">
    <name type="scientific">Noviherbaspirillum sedimenti</name>
    <dbReference type="NCBI Taxonomy" id="2320865"/>
    <lineage>
        <taxon>Bacteria</taxon>
        <taxon>Pseudomonadati</taxon>
        <taxon>Pseudomonadota</taxon>
        <taxon>Betaproteobacteria</taxon>
        <taxon>Burkholderiales</taxon>
        <taxon>Oxalobacteraceae</taxon>
        <taxon>Noviherbaspirillum</taxon>
    </lineage>
</organism>
<accession>A0A3A3G7K2</accession>
<comment type="similarity">
    <text evidence="4">Belongs to the LptA family.</text>
</comment>
<comment type="caution">
    <text evidence="7">The sequence shown here is derived from an EMBL/GenBank/DDBJ whole genome shotgun (WGS) entry which is preliminary data.</text>
</comment>
<proteinExistence type="inferred from homology"/>
<gene>
    <name evidence="4 7" type="primary">lptA</name>
    <name evidence="7" type="ORF">D3878_12745</name>
</gene>
<dbReference type="GO" id="GO:0009279">
    <property type="term" value="C:cell outer membrane"/>
    <property type="evidence" value="ECO:0007669"/>
    <property type="project" value="TreeGrafter"/>
</dbReference>
<evidence type="ECO:0000256" key="4">
    <source>
        <dbReference type="HAMAP-Rule" id="MF_01914"/>
    </source>
</evidence>
<dbReference type="GO" id="GO:0043165">
    <property type="term" value="P:Gram-negative-bacterium-type cell outer membrane assembly"/>
    <property type="evidence" value="ECO:0007669"/>
    <property type="project" value="UniProtKB-UniRule"/>
</dbReference>
<dbReference type="HAMAP" id="MF_01914">
    <property type="entry name" value="LPS_assembly_LptA"/>
    <property type="match status" value="1"/>
</dbReference>
<feature type="domain" description="Organic solvent tolerance-like N-terminal" evidence="6">
    <location>
        <begin position="32"/>
        <end position="151"/>
    </location>
</feature>
<dbReference type="PANTHER" id="PTHR36504">
    <property type="entry name" value="LIPOPOLYSACCHARIDE EXPORT SYSTEM PROTEIN LPTA"/>
    <property type="match status" value="1"/>
</dbReference>
<dbReference type="Proteomes" id="UP000266327">
    <property type="component" value="Unassembled WGS sequence"/>
</dbReference>
<dbReference type="OrthoDB" id="5294855at2"/>
<keyword evidence="3 4" id="KW-0574">Periplasm</keyword>
<protein>
    <recommendedName>
        <fullName evidence="4">Lipopolysaccharide export system protein LptA</fullName>
    </recommendedName>
</protein>
<evidence type="ECO:0000256" key="3">
    <source>
        <dbReference type="ARBA" id="ARBA00022764"/>
    </source>
</evidence>
<feature type="signal peptide" evidence="4">
    <location>
        <begin position="1"/>
        <end position="22"/>
    </location>
</feature>
<name>A0A3A3G7K2_9BURK</name>
<dbReference type="EMBL" id="QYUQ01000002">
    <property type="protein sequence ID" value="RJG04398.1"/>
    <property type="molecule type" value="Genomic_DNA"/>
</dbReference>
<dbReference type="InterPro" id="IPR052037">
    <property type="entry name" value="LPS_export_LptA"/>
</dbReference>
<feature type="chain" id="PRO_5017491741" description="Lipopolysaccharide export system protein LptA" evidence="4">
    <location>
        <begin position="23"/>
        <end position="182"/>
    </location>
</feature>
<comment type="subunit">
    <text evidence="4">Component of the lipopolysaccharide transport and assembly complex.</text>
</comment>
<keyword evidence="1 4" id="KW-0813">Transport</keyword>
<sequence length="182" mass="20423" precursor="true">MKRFFFASLFALNMLAVGFAYAEKADAEKPTNVEADQMAYDDVKQVNTFTGNVVLTRGTLIMKAHKMVVTQDPAGYQFATLYAGQGKLASFRQKRDGGENLWIEGEADRIEYDNKADVAKLFSKARMRRLEGNKITDEVEGEFISYDNRTEFFAVNNTPSDTSKPGAGRIKAVIQPRNETKK</sequence>
<dbReference type="GO" id="GO:0015920">
    <property type="term" value="P:lipopolysaccharide transport"/>
    <property type="evidence" value="ECO:0007669"/>
    <property type="project" value="UniProtKB-UniRule"/>
</dbReference>
<reference evidence="8" key="1">
    <citation type="submission" date="2018-09" db="EMBL/GenBank/DDBJ databases">
        <authorList>
            <person name="Zhu H."/>
        </authorList>
    </citation>
    <scope>NUCLEOTIDE SEQUENCE [LARGE SCALE GENOMIC DNA]</scope>
    <source>
        <strain evidence="8">K1S02-23</strain>
    </source>
</reference>
<dbReference type="NCBIfam" id="TIGR03002">
    <property type="entry name" value="outer_YhbN_LptA"/>
    <property type="match status" value="1"/>
</dbReference>
<dbReference type="GO" id="GO:0001530">
    <property type="term" value="F:lipopolysaccharide binding"/>
    <property type="evidence" value="ECO:0007669"/>
    <property type="project" value="InterPro"/>
</dbReference>
<keyword evidence="2 4" id="KW-0732">Signal</keyword>
<dbReference type="Pfam" id="PF03968">
    <property type="entry name" value="LptD_N"/>
    <property type="match status" value="1"/>
</dbReference>
<dbReference type="InterPro" id="IPR005653">
    <property type="entry name" value="OstA-like_N"/>
</dbReference>